<dbReference type="AlphaFoldDB" id="A0AAV3T0D3"/>
<dbReference type="Proteomes" id="UP001500194">
    <property type="component" value="Unassembled WGS sequence"/>
</dbReference>
<name>A0AAV3T0D3_9EURY</name>
<evidence type="ECO:0000313" key="1">
    <source>
        <dbReference type="EMBL" id="GAA0651458.1"/>
    </source>
</evidence>
<protein>
    <submittedName>
        <fullName evidence="1">Uncharacterized protein</fullName>
    </submittedName>
</protein>
<organism evidence="1 2">
    <name type="scientific">Salarchaeum japonicum</name>
    <dbReference type="NCBI Taxonomy" id="555573"/>
    <lineage>
        <taxon>Archaea</taxon>
        <taxon>Methanobacteriati</taxon>
        <taxon>Methanobacteriota</taxon>
        <taxon>Stenosarchaea group</taxon>
        <taxon>Halobacteria</taxon>
        <taxon>Halobacteriales</taxon>
        <taxon>Halobacteriaceae</taxon>
    </lineage>
</organism>
<comment type="caution">
    <text evidence="1">The sequence shown here is derived from an EMBL/GenBank/DDBJ whole genome shotgun (WGS) entry which is preliminary data.</text>
</comment>
<proteinExistence type="predicted"/>
<sequence>MFADVALDGDDTGCQSHTRRFAGERFMRPGTQNIMLRTRTAMPNTTPDATTDFGPTRIAFELSESKYRTSPALDIRPPEF</sequence>
<accession>A0AAV3T0D3</accession>
<keyword evidence="2" id="KW-1185">Reference proteome</keyword>
<gene>
    <name evidence="1" type="ORF">GCM10009019_13030</name>
</gene>
<reference evidence="1 2" key="1">
    <citation type="journal article" date="2019" name="Int. J. Syst. Evol. Microbiol.">
        <title>The Global Catalogue of Microorganisms (GCM) 10K type strain sequencing project: providing services to taxonomists for standard genome sequencing and annotation.</title>
        <authorList>
            <consortium name="The Broad Institute Genomics Platform"/>
            <consortium name="The Broad Institute Genome Sequencing Center for Infectious Disease"/>
            <person name="Wu L."/>
            <person name="Ma J."/>
        </authorList>
    </citation>
    <scope>NUCLEOTIDE SEQUENCE [LARGE SCALE GENOMIC DNA]</scope>
    <source>
        <strain evidence="1 2">JCM 16327</strain>
    </source>
</reference>
<dbReference type="EMBL" id="BAAADU010000002">
    <property type="protein sequence ID" value="GAA0651458.1"/>
    <property type="molecule type" value="Genomic_DNA"/>
</dbReference>
<evidence type="ECO:0000313" key="2">
    <source>
        <dbReference type="Proteomes" id="UP001500194"/>
    </source>
</evidence>